<keyword evidence="1" id="KW-0378">Hydrolase</keyword>
<evidence type="ECO:0000313" key="2">
    <source>
        <dbReference type="Proteomes" id="UP000262878"/>
    </source>
</evidence>
<comment type="caution">
    <text evidence="1">The sequence shown here is derived from an EMBL/GenBank/DDBJ whole genome shotgun (WGS) entry which is preliminary data.</text>
</comment>
<dbReference type="AlphaFoldDB" id="A0A348WLG7"/>
<feature type="non-terminal residue" evidence="1">
    <location>
        <position position="1"/>
    </location>
</feature>
<gene>
    <name evidence="1" type="ORF">DCR58_01195</name>
</gene>
<dbReference type="Proteomes" id="UP000262878">
    <property type="component" value="Unassembled WGS sequence"/>
</dbReference>
<proteinExistence type="predicted"/>
<dbReference type="GO" id="GO:0016787">
    <property type="term" value="F:hydrolase activity"/>
    <property type="evidence" value="ECO:0007669"/>
    <property type="project" value="UniProtKB-KW"/>
</dbReference>
<protein>
    <submittedName>
        <fullName evidence="1">Allophanate hydrolase subunit 1</fullName>
    </submittedName>
</protein>
<dbReference type="EMBL" id="DMUP01000028">
    <property type="protein sequence ID" value="HAR55379.1"/>
    <property type="molecule type" value="Genomic_DNA"/>
</dbReference>
<accession>A0A348WLG7</accession>
<name>A0A348WLG7_9GAMM</name>
<sequence>GDTVRFKAISKDEFIAAGGSVEAFE</sequence>
<reference evidence="1 2" key="1">
    <citation type="journal article" date="2018" name="Nat. Biotechnol.">
        <title>A standardized bacterial taxonomy based on genome phylogeny substantially revises the tree of life.</title>
        <authorList>
            <person name="Parks D.H."/>
            <person name="Chuvochina M."/>
            <person name="Waite D.W."/>
            <person name="Rinke C."/>
            <person name="Skarshewski A."/>
            <person name="Chaumeil P.A."/>
            <person name="Hugenholtz P."/>
        </authorList>
    </citation>
    <scope>NUCLEOTIDE SEQUENCE [LARGE SCALE GENOMIC DNA]</scope>
    <source>
        <strain evidence="1">UBA9360</strain>
    </source>
</reference>
<evidence type="ECO:0000313" key="1">
    <source>
        <dbReference type="EMBL" id="HAR55379.1"/>
    </source>
</evidence>
<organism evidence="1 2">
    <name type="scientific">Idiomarina baltica</name>
    <dbReference type="NCBI Taxonomy" id="190892"/>
    <lineage>
        <taxon>Bacteria</taxon>
        <taxon>Pseudomonadati</taxon>
        <taxon>Pseudomonadota</taxon>
        <taxon>Gammaproteobacteria</taxon>
        <taxon>Alteromonadales</taxon>
        <taxon>Idiomarinaceae</taxon>
        <taxon>Idiomarina</taxon>
    </lineage>
</organism>